<dbReference type="EMBL" id="AODH01000028">
    <property type="protein sequence ID" value="EUJ39355.1"/>
    <property type="molecule type" value="Genomic_DNA"/>
</dbReference>
<evidence type="ECO:0000313" key="4">
    <source>
        <dbReference type="Proteomes" id="UP000019243"/>
    </source>
</evidence>
<feature type="transmembrane region" description="Helical" evidence="1">
    <location>
        <begin position="80"/>
        <end position="103"/>
    </location>
</feature>
<keyword evidence="1" id="KW-0472">Membrane</keyword>
<feature type="chain" id="PRO_5038434824" description="Gram-positive cocci surface proteins LPxTG domain-containing protein" evidence="2">
    <location>
        <begin position="25"/>
        <end position="114"/>
    </location>
</feature>
<evidence type="ECO:0000313" key="3">
    <source>
        <dbReference type="EMBL" id="EUJ39355.1"/>
    </source>
</evidence>
<sequence length="114" mass="12200">MKIWKRVLLLLLVGYAFSPICSVAASQTSANQTVQISGVIGSPAKAPPQLAGHQGTPQKTDELTVHTTIKPTGTLPKTGLVYSLYVFLSGFIVVASALVWLVVKERQTFGETQC</sequence>
<evidence type="ECO:0000256" key="2">
    <source>
        <dbReference type="SAM" id="SignalP"/>
    </source>
</evidence>
<gene>
    <name evidence="3" type="ORF">BCAMP_07430</name>
</gene>
<keyword evidence="1" id="KW-0812">Transmembrane</keyword>
<dbReference type="AlphaFoldDB" id="W7CRV8"/>
<proteinExistence type="predicted"/>
<organism evidence="3 4">
    <name type="scientific">Brochothrix campestris FSL F6-1037</name>
    <dbReference type="NCBI Taxonomy" id="1265861"/>
    <lineage>
        <taxon>Bacteria</taxon>
        <taxon>Bacillati</taxon>
        <taxon>Bacillota</taxon>
        <taxon>Bacilli</taxon>
        <taxon>Bacillales</taxon>
        <taxon>Listeriaceae</taxon>
        <taxon>Brochothrix</taxon>
    </lineage>
</organism>
<keyword evidence="4" id="KW-1185">Reference proteome</keyword>
<keyword evidence="1" id="KW-1133">Transmembrane helix</keyword>
<comment type="caution">
    <text evidence="3">The sequence shown here is derived from an EMBL/GenBank/DDBJ whole genome shotgun (WGS) entry which is preliminary data.</text>
</comment>
<accession>W7CRV8</accession>
<dbReference type="STRING" id="1265861.BCAMP_07430"/>
<reference evidence="3 4" key="1">
    <citation type="submission" date="2012-12" db="EMBL/GenBank/DDBJ databases">
        <title>Novel taxa of Listeriaceae from agricultural environments in the United States.</title>
        <authorList>
            <person name="den Bakker H.C."/>
            <person name="Allred A."/>
            <person name="Warchocki S."/>
            <person name="Wright E.M."/>
            <person name="Burrell A."/>
            <person name="Nightingale K.K."/>
            <person name="Kephart D."/>
            <person name="Wiedmann M."/>
        </authorList>
    </citation>
    <scope>NUCLEOTIDE SEQUENCE [LARGE SCALE GENOMIC DNA]</scope>
    <source>
        <strain evidence="3 4">FSL F6-1037</strain>
    </source>
</reference>
<keyword evidence="2" id="KW-0732">Signal</keyword>
<dbReference type="Proteomes" id="UP000019243">
    <property type="component" value="Unassembled WGS sequence"/>
</dbReference>
<evidence type="ECO:0008006" key="5">
    <source>
        <dbReference type="Google" id="ProtNLM"/>
    </source>
</evidence>
<protein>
    <recommendedName>
        <fullName evidence="5">Gram-positive cocci surface proteins LPxTG domain-containing protein</fullName>
    </recommendedName>
</protein>
<feature type="signal peptide" evidence="2">
    <location>
        <begin position="1"/>
        <end position="24"/>
    </location>
</feature>
<name>W7CRV8_9LIST</name>
<dbReference type="RefSeq" id="WP_035314682.1">
    <property type="nucleotide sequence ID" value="NZ_AODH01000028.1"/>
</dbReference>
<evidence type="ECO:0000256" key="1">
    <source>
        <dbReference type="SAM" id="Phobius"/>
    </source>
</evidence>